<keyword evidence="4 9" id="KW-0963">Cytoplasm</keyword>
<gene>
    <name evidence="9 11" type="primary">gmhA</name>
    <name evidence="11" type="synonym">lpcA</name>
</gene>
<keyword evidence="8 9" id="KW-0119">Carbohydrate metabolism</keyword>
<feature type="binding site" evidence="9">
    <location>
        <begin position="121"/>
        <end position="123"/>
    </location>
    <ligand>
        <name>substrate</name>
    </ligand>
</feature>
<dbReference type="CDD" id="cd05006">
    <property type="entry name" value="SIS_GmhA"/>
    <property type="match status" value="1"/>
</dbReference>
<evidence type="ECO:0000256" key="8">
    <source>
        <dbReference type="ARBA" id="ARBA00023277"/>
    </source>
</evidence>
<reference evidence="11" key="1">
    <citation type="journal article" date="2014" name="Genome Biol. Evol.">
        <title>Pangenome evidence for extensive interdomain horizontal transfer affecting lineage core and shell genes in uncultured planktonic thaumarchaeota and euryarchaeota.</title>
        <authorList>
            <person name="Deschamps P."/>
            <person name="Zivanovic Y."/>
            <person name="Moreira D."/>
            <person name="Rodriguez-Valera F."/>
            <person name="Lopez-Garcia P."/>
        </authorList>
    </citation>
    <scope>NUCLEOTIDE SEQUENCE</scope>
</reference>
<feature type="binding site" evidence="9">
    <location>
        <position position="66"/>
    </location>
    <ligand>
        <name>substrate</name>
    </ligand>
</feature>
<protein>
    <recommendedName>
        <fullName evidence="9">Probable phosphoheptose isomerase</fullName>
        <ecNumber evidence="9">5.3.1.28</ecNumber>
    </recommendedName>
    <alternativeName>
        <fullName evidence="9">Sedoheptulose 7-phosphate isomerase</fullName>
    </alternativeName>
</protein>
<dbReference type="EC" id="5.3.1.28" evidence="9"/>
<proteinExistence type="inferred from homology"/>
<dbReference type="InterPro" id="IPR001347">
    <property type="entry name" value="SIS_dom"/>
</dbReference>
<feature type="binding site" evidence="9">
    <location>
        <position position="173"/>
    </location>
    <ligand>
        <name>Zn(2+)</name>
        <dbReference type="ChEBI" id="CHEBI:29105"/>
    </ligand>
</feature>
<dbReference type="GO" id="GO:0008968">
    <property type="term" value="F:D-sedoheptulose 7-phosphate isomerase activity"/>
    <property type="evidence" value="ECO:0007669"/>
    <property type="project" value="UniProtKB-UniRule"/>
</dbReference>
<dbReference type="SUPFAM" id="SSF53697">
    <property type="entry name" value="SIS domain"/>
    <property type="match status" value="1"/>
</dbReference>
<evidence type="ECO:0000256" key="5">
    <source>
        <dbReference type="ARBA" id="ARBA00022723"/>
    </source>
</evidence>
<comment type="function">
    <text evidence="9">Catalyzes the isomerization of sedoheptulose 7-phosphate in D-glycero-D-manno-heptose 7-phosphate.</text>
</comment>
<keyword evidence="6 9" id="KW-0862">Zinc</keyword>
<evidence type="ECO:0000256" key="9">
    <source>
        <dbReference type="HAMAP-Rule" id="MF_00067"/>
    </source>
</evidence>
<dbReference type="GO" id="GO:0097367">
    <property type="term" value="F:carbohydrate derivative binding"/>
    <property type="evidence" value="ECO:0007669"/>
    <property type="project" value="InterPro"/>
</dbReference>
<name>A0A075FZN7_9ARCH</name>
<dbReference type="UniPathway" id="UPA00041">
    <property type="reaction ID" value="UER00436"/>
</dbReference>
<dbReference type="GO" id="GO:0005975">
    <property type="term" value="P:carbohydrate metabolic process"/>
    <property type="evidence" value="ECO:0007669"/>
    <property type="project" value="UniProtKB-UniRule"/>
</dbReference>
<dbReference type="InterPro" id="IPR004515">
    <property type="entry name" value="Phosphoheptose_Isoase"/>
</dbReference>
<comment type="cofactor">
    <cofactor evidence="9">
        <name>Zn(2+)</name>
        <dbReference type="ChEBI" id="CHEBI:29105"/>
    </cofactor>
    <text evidence="9">Binds 1 zinc ion per subunit.</text>
</comment>
<comment type="subcellular location">
    <subcellularLocation>
        <location evidence="2 9">Cytoplasm</location>
    </subcellularLocation>
</comment>
<feature type="binding site" evidence="9">
    <location>
        <position position="181"/>
    </location>
    <ligand>
        <name>Zn(2+)</name>
        <dbReference type="ChEBI" id="CHEBI:29105"/>
    </ligand>
</feature>
<dbReference type="InterPro" id="IPR050099">
    <property type="entry name" value="SIS_GmhA/DiaA_subfam"/>
</dbReference>
<dbReference type="InterPro" id="IPR046348">
    <property type="entry name" value="SIS_dom_sf"/>
</dbReference>
<dbReference type="Pfam" id="PF13580">
    <property type="entry name" value="SIS_2"/>
    <property type="match status" value="1"/>
</dbReference>
<feature type="binding site" evidence="9">
    <location>
        <position position="173"/>
    </location>
    <ligand>
        <name>substrate</name>
    </ligand>
</feature>
<dbReference type="GO" id="GO:0008270">
    <property type="term" value="F:zinc ion binding"/>
    <property type="evidence" value="ECO:0007669"/>
    <property type="project" value="UniProtKB-UniRule"/>
</dbReference>
<dbReference type="InterPro" id="IPR035461">
    <property type="entry name" value="GmhA/DiaA"/>
</dbReference>
<evidence type="ECO:0000259" key="10">
    <source>
        <dbReference type="PROSITE" id="PS51464"/>
    </source>
</evidence>
<comment type="catalytic activity">
    <reaction evidence="1 9">
        <text>2 D-sedoheptulose 7-phosphate = D-glycero-alpha-D-manno-heptose 7-phosphate + D-glycero-beta-D-manno-heptose 7-phosphate</text>
        <dbReference type="Rhea" id="RHEA:27489"/>
        <dbReference type="ChEBI" id="CHEBI:57483"/>
        <dbReference type="ChEBI" id="CHEBI:60203"/>
        <dbReference type="ChEBI" id="CHEBI:60204"/>
        <dbReference type="EC" id="5.3.1.28"/>
    </reaction>
</comment>
<comment type="similarity">
    <text evidence="3 9">Belongs to the SIS family. GmhA subfamily.</text>
</comment>
<dbReference type="PROSITE" id="PS51464">
    <property type="entry name" value="SIS"/>
    <property type="match status" value="1"/>
</dbReference>
<comment type="pathway">
    <text evidence="9">Carbohydrate biosynthesis; D-glycero-D-manno-heptose 7-phosphate biosynthesis; D-glycero-alpha-D-manno-heptose 7-phosphate and D-glycero-beta-D-manno-heptose 7-phosphate from sedoheptulose 7-phosphate: step 1/1.</text>
</comment>
<evidence type="ECO:0000313" key="11">
    <source>
        <dbReference type="EMBL" id="AIE96634.1"/>
    </source>
</evidence>
<feature type="binding site" evidence="9">
    <location>
        <begin position="95"/>
        <end position="96"/>
    </location>
    <ligand>
        <name>substrate</name>
    </ligand>
</feature>
<dbReference type="AlphaFoldDB" id="A0A075FZN7"/>
<dbReference type="GO" id="GO:2001061">
    <property type="term" value="P:D-glycero-D-manno-heptose 7-phosphate biosynthetic process"/>
    <property type="evidence" value="ECO:0007669"/>
    <property type="project" value="UniProtKB-UniPathway"/>
</dbReference>
<keyword evidence="5 9" id="KW-0479">Metal-binding</keyword>
<sequence>MADFNFVDEINTIFDDSIEVITKSKNLSEKLNQSAIKIISCLKNNGKVILFGNGGSAADAQHMAAELIGRFKIERESISAIALTTDTSVITSIGNDYDFNKIFSRQCESLVNENDVVIAISTSGNSDNVINGVLKAKEKGSFVIGLTGNSGGKLKSSADILLDVPSDDTGRIQEGHRVIIHSLCELIEKNL</sequence>
<evidence type="ECO:0000256" key="4">
    <source>
        <dbReference type="ARBA" id="ARBA00022490"/>
    </source>
</evidence>
<organism evidence="11">
    <name type="scientific">uncultured marine thaumarchaeote AD1000_82_B05</name>
    <dbReference type="NCBI Taxonomy" id="1455944"/>
    <lineage>
        <taxon>Archaea</taxon>
        <taxon>Nitrososphaerota</taxon>
        <taxon>environmental samples</taxon>
    </lineage>
</organism>
<accession>A0A075FZN7</accession>
<dbReference type="Gene3D" id="3.40.50.10490">
    <property type="entry name" value="Glucose-6-phosphate isomerase like protein, domain 1"/>
    <property type="match status" value="1"/>
</dbReference>
<dbReference type="PANTHER" id="PTHR30390:SF6">
    <property type="entry name" value="DNAA INITIATOR-ASSOCIATING PROTEIN DIAA"/>
    <property type="match status" value="1"/>
</dbReference>
<dbReference type="PANTHER" id="PTHR30390">
    <property type="entry name" value="SEDOHEPTULOSE 7-PHOSPHATE ISOMERASE / DNAA INITIATOR-ASSOCIATING FACTOR FOR REPLICATION INITIATION"/>
    <property type="match status" value="1"/>
</dbReference>
<evidence type="ECO:0000256" key="3">
    <source>
        <dbReference type="ARBA" id="ARBA00009894"/>
    </source>
</evidence>
<dbReference type="HAMAP" id="MF_00067">
    <property type="entry name" value="GmhA"/>
    <property type="match status" value="1"/>
</dbReference>
<feature type="binding site" evidence="9">
    <location>
        <position position="66"/>
    </location>
    <ligand>
        <name>Zn(2+)</name>
        <dbReference type="ChEBI" id="CHEBI:29105"/>
    </ligand>
</feature>
<keyword evidence="7 9" id="KW-0413">Isomerase</keyword>
<dbReference type="EMBL" id="KF900484">
    <property type="protein sequence ID" value="AIE96634.1"/>
    <property type="molecule type" value="Genomic_DNA"/>
</dbReference>
<dbReference type="GO" id="GO:0005737">
    <property type="term" value="C:cytoplasm"/>
    <property type="evidence" value="ECO:0007669"/>
    <property type="project" value="UniProtKB-SubCell"/>
</dbReference>
<feature type="binding site" evidence="9">
    <location>
        <position position="126"/>
    </location>
    <ligand>
        <name>substrate</name>
    </ligand>
</feature>
<evidence type="ECO:0000256" key="1">
    <source>
        <dbReference type="ARBA" id="ARBA00000348"/>
    </source>
</evidence>
<evidence type="ECO:0000256" key="2">
    <source>
        <dbReference type="ARBA" id="ARBA00004496"/>
    </source>
</evidence>
<evidence type="ECO:0000256" key="6">
    <source>
        <dbReference type="ARBA" id="ARBA00022833"/>
    </source>
</evidence>
<comment type="miscellaneous">
    <text evidence="9">The reaction produces a racemic mixture of D-glycero-alpha-D-manno-heptose 7-phosphate and D-glycero-beta-D-manno-heptose 7-phosphate.</text>
</comment>
<feature type="domain" description="SIS" evidence="10">
    <location>
        <begin position="38"/>
        <end position="191"/>
    </location>
</feature>
<evidence type="ECO:0000256" key="7">
    <source>
        <dbReference type="ARBA" id="ARBA00023235"/>
    </source>
</evidence>
<feature type="binding site" evidence="9">
    <location>
        <position position="62"/>
    </location>
    <ligand>
        <name>Zn(2+)</name>
        <dbReference type="ChEBI" id="CHEBI:29105"/>
    </ligand>
</feature>
<feature type="binding site" evidence="9">
    <location>
        <begin position="53"/>
        <end position="55"/>
    </location>
    <ligand>
        <name>substrate</name>
    </ligand>
</feature>